<dbReference type="PANTHER" id="PTHR48100:SF15">
    <property type="entry name" value="SEDOHEPTULOSE 1,7-BISPHOSPHATASE"/>
    <property type="match status" value="1"/>
</dbReference>
<dbReference type="KEGG" id="mbry:B1812_18105"/>
<dbReference type="InterPro" id="IPR050275">
    <property type="entry name" value="PGM_Phosphatase"/>
</dbReference>
<dbReference type="PANTHER" id="PTHR48100">
    <property type="entry name" value="BROAD-SPECIFICITY PHOSPHATASE YOR283W-RELATED"/>
    <property type="match status" value="1"/>
</dbReference>
<dbReference type="OrthoDB" id="9781415at2"/>
<dbReference type="AlphaFoldDB" id="A0A1W6MYN1"/>
<organism evidence="3 4">
    <name type="scientific">Methylocystis bryophila</name>
    <dbReference type="NCBI Taxonomy" id="655015"/>
    <lineage>
        <taxon>Bacteria</taxon>
        <taxon>Pseudomonadati</taxon>
        <taxon>Pseudomonadota</taxon>
        <taxon>Alphaproteobacteria</taxon>
        <taxon>Hyphomicrobiales</taxon>
        <taxon>Methylocystaceae</taxon>
        <taxon>Methylocystis</taxon>
    </lineage>
</organism>
<dbReference type="GO" id="GO:0101006">
    <property type="term" value="F:protein histidine phosphatase activity"/>
    <property type="evidence" value="ECO:0007669"/>
    <property type="project" value="TreeGrafter"/>
</dbReference>
<accession>A0A1W6MYN1</accession>
<evidence type="ECO:0000256" key="2">
    <source>
        <dbReference type="PIRSR" id="PIRSR613078-2"/>
    </source>
</evidence>
<evidence type="ECO:0000256" key="1">
    <source>
        <dbReference type="PIRSR" id="PIRSR613078-1"/>
    </source>
</evidence>
<dbReference type="InterPro" id="IPR029033">
    <property type="entry name" value="His_PPase_superfam"/>
</dbReference>
<feature type="binding site" evidence="2">
    <location>
        <begin position="20"/>
        <end position="21"/>
    </location>
    <ligand>
        <name>substrate</name>
    </ligand>
</feature>
<evidence type="ECO:0000313" key="4">
    <source>
        <dbReference type="Proteomes" id="UP000193978"/>
    </source>
</evidence>
<dbReference type="Pfam" id="PF00300">
    <property type="entry name" value="His_Phos_1"/>
    <property type="match status" value="1"/>
</dbReference>
<keyword evidence="4" id="KW-1185">Reference proteome</keyword>
<proteinExistence type="predicted"/>
<dbReference type="SMART" id="SM00855">
    <property type="entry name" value="PGAM"/>
    <property type="match status" value="1"/>
</dbReference>
<dbReference type="CDD" id="cd07067">
    <property type="entry name" value="HP_PGM_like"/>
    <property type="match status" value="1"/>
</dbReference>
<protein>
    <submittedName>
        <fullName evidence="3">Histidine phosphatase family protein</fullName>
    </submittedName>
</protein>
<dbReference type="Proteomes" id="UP000193978">
    <property type="component" value="Chromosome"/>
</dbReference>
<feature type="binding site" evidence="2">
    <location>
        <begin position="79"/>
        <end position="82"/>
    </location>
    <ligand>
        <name>substrate</name>
    </ligand>
</feature>
<dbReference type="InterPro" id="IPR013078">
    <property type="entry name" value="His_Pase_superF_clade-1"/>
</dbReference>
<feature type="active site" description="Proton donor/acceptor" evidence="1">
    <location>
        <position position="79"/>
    </location>
</feature>
<evidence type="ECO:0000313" key="3">
    <source>
        <dbReference type="EMBL" id="ARN82688.1"/>
    </source>
</evidence>
<dbReference type="SUPFAM" id="SSF53254">
    <property type="entry name" value="Phosphoglycerate mutase-like"/>
    <property type="match status" value="1"/>
</dbReference>
<feature type="binding site" evidence="2">
    <location>
        <position position="57"/>
    </location>
    <ligand>
        <name>substrate</name>
    </ligand>
</feature>
<sequence length="196" mass="21475">MNVFAIRHGETAWSLSGRHTGTTDLPLTDNGRRVAERLRLALKGIDFALVLVSGMQRARETCELAGLGRKAIIDNDLMEWSYGAYEGLTPSQILEMSPNWLIFRDGCPGGETPEQVGARADRLIGRVRAVQGEVALFAHGHILRVLAARWIGLPPSEGQRFLLDTGRLSILSEYRGVPAIKIWSAPVGEEANAFKA</sequence>
<dbReference type="EMBL" id="CP019948">
    <property type="protein sequence ID" value="ARN82688.1"/>
    <property type="molecule type" value="Genomic_DNA"/>
</dbReference>
<dbReference type="GO" id="GO:0070297">
    <property type="term" value="P:regulation of phosphorelay signal transduction system"/>
    <property type="evidence" value="ECO:0007669"/>
    <property type="project" value="TreeGrafter"/>
</dbReference>
<dbReference type="RefSeq" id="WP_085772821.1">
    <property type="nucleotide sequence ID" value="NZ_AP027149.1"/>
</dbReference>
<gene>
    <name evidence="3" type="ORF">B1812_18105</name>
</gene>
<feature type="active site" description="Tele-phosphohistidine intermediate" evidence="1">
    <location>
        <position position="8"/>
    </location>
</feature>
<reference evidence="3 4" key="1">
    <citation type="submission" date="2017-02" db="EMBL/GenBank/DDBJ databases">
        <authorList>
            <person name="Peterson S.W."/>
        </authorList>
    </citation>
    <scope>NUCLEOTIDE SEQUENCE [LARGE SCALE GENOMIC DNA]</scope>
    <source>
        <strain evidence="3 4">S285</strain>
    </source>
</reference>
<name>A0A1W6MYN1_9HYPH</name>
<dbReference type="STRING" id="655015.B1812_18105"/>
<dbReference type="Gene3D" id="3.40.50.1240">
    <property type="entry name" value="Phosphoglycerate mutase-like"/>
    <property type="match status" value="1"/>
</dbReference>